<gene>
    <name evidence="3" type="ORF">PAM7066_01516</name>
</gene>
<dbReference type="AlphaFoldDB" id="A0A1Y5SAZ7"/>
<name>A0A1Y5SAZ7_9RHOB</name>
<organism evidence="3 4">
    <name type="scientific">Palleronia marisminoris</name>
    <dbReference type="NCBI Taxonomy" id="315423"/>
    <lineage>
        <taxon>Bacteria</taxon>
        <taxon>Pseudomonadati</taxon>
        <taxon>Pseudomonadota</taxon>
        <taxon>Alphaproteobacteria</taxon>
        <taxon>Rhodobacterales</taxon>
        <taxon>Roseobacteraceae</taxon>
        <taxon>Palleronia</taxon>
    </lineage>
</organism>
<dbReference type="Gene3D" id="3.40.50.12710">
    <property type="match status" value="1"/>
</dbReference>
<accession>A0A1Y5SAZ7</accession>
<dbReference type="RefSeq" id="WP_085853516.1">
    <property type="nucleotide sequence ID" value="NZ_FOPF01000003.1"/>
</dbReference>
<dbReference type="OrthoDB" id="9794208at2"/>
<dbReference type="STRING" id="315423.SAMN04488020_103236"/>
<dbReference type="SUPFAM" id="SSF53335">
    <property type="entry name" value="S-adenosyl-L-methionine-dependent methyltransferases"/>
    <property type="match status" value="1"/>
</dbReference>
<dbReference type="EMBL" id="FWFV01000003">
    <property type="protein sequence ID" value="SLN35861.1"/>
    <property type="molecule type" value="Genomic_DNA"/>
</dbReference>
<evidence type="ECO:0000256" key="2">
    <source>
        <dbReference type="ARBA" id="ARBA00022679"/>
    </source>
</evidence>
<dbReference type="Proteomes" id="UP000193870">
    <property type="component" value="Unassembled WGS sequence"/>
</dbReference>
<evidence type="ECO:0000313" key="4">
    <source>
        <dbReference type="Proteomes" id="UP000193870"/>
    </source>
</evidence>
<dbReference type="InterPro" id="IPR029063">
    <property type="entry name" value="SAM-dependent_MTases_sf"/>
</dbReference>
<keyword evidence="4" id="KW-1185">Reference proteome</keyword>
<keyword evidence="2" id="KW-0808">Transferase</keyword>
<dbReference type="InterPro" id="IPR038375">
    <property type="entry name" value="NDUFAF7_sf"/>
</dbReference>
<protein>
    <recommendedName>
        <fullName evidence="5">S-adenosyl-L-methionine-dependent methyltransferase</fullName>
    </recommendedName>
</protein>
<keyword evidence="1" id="KW-0489">Methyltransferase</keyword>
<dbReference type="Pfam" id="PF02636">
    <property type="entry name" value="Methyltransf_28"/>
    <property type="match status" value="1"/>
</dbReference>
<evidence type="ECO:0000256" key="1">
    <source>
        <dbReference type="ARBA" id="ARBA00022603"/>
    </source>
</evidence>
<dbReference type="GO" id="GO:0032259">
    <property type="term" value="P:methylation"/>
    <property type="evidence" value="ECO:0007669"/>
    <property type="project" value="UniProtKB-KW"/>
</dbReference>
<sequence length="354" mass="37867">MTPLAEILARQIAATGPMTVAEYMAACLMHPRHGYYTTRDPLGAAGDFITAPEISQMFGELIGLALAQSWIERDRPDPFALAELGSGRGTLMADALRATRAVPGFHGAMRLALVEVSPPLRVAQARALAGYAPTFCDTVEALPDAGPLFLIANEFFDALPVRQFLRDGEGWRERMVGLQDGALGFALAEVTRYAELEPRLADTGPGHMIETSGAARAVAATIGDRIASRGGVALMFDYGQDGLLGDTFQAVRGHEKENPLARPGQADLTAHVDFGALAEAAPCAASTVTPQGVWLERLGITDRARTLARGLTGTELETHVAAHRRLTHPEEMGHLFKVMSFHDEIGPPPGLEAR</sequence>
<dbReference type="PANTHER" id="PTHR12049">
    <property type="entry name" value="PROTEIN ARGININE METHYLTRANSFERASE NDUFAF7, MITOCHONDRIAL"/>
    <property type="match status" value="1"/>
</dbReference>
<dbReference type="GO" id="GO:0035243">
    <property type="term" value="F:protein-arginine omega-N symmetric methyltransferase activity"/>
    <property type="evidence" value="ECO:0007669"/>
    <property type="project" value="TreeGrafter"/>
</dbReference>
<proteinExistence type="predicted"/>
<dbReference type="PANTHER" id="PTHR12049:SF7">
    <property type="entry name" value="PROTEIN ARGININE METHYLTRANSFERASE NDUFAF7, MITOCHONDRIAL"/>
    <property type="match status" value="1"/>
</dbReference>
<evidence type="ECO:0000313" key="3">
    <source>
        <dbReference type="EMBL" id="SLN35861.1"/>
    </source>
</evidence>
<dbReference type="InterPro" id="IPR003788">
    <property type="entry name" value="NDUFAF7"/>
</dbReference>
<evidence type="ECO:0008006" key="5">
    <source>
        <dbReference type="Google" id="ProtNLM"/>
    </source>
</evidence>
<reference evidence="3 4" key="1">
    <citation type="submission" date="2017-03" db="EMBL/GenBank/DDBJ databases">
        <authorList>
            <person name="Afonso C.L."/>
            <person name="Miller P.J."/>
            <person name="Scott M.A."/>
            <person name="Spackman E."/>
            <person name="Goraichik I."/>
            <person name="Dimitrov K.M."/>
            <person name="Suarez D.L."/>
            <person name="Swayne D.E."/>
        </authorList>
    </citation>
    <scope>NUCLEOTIDE SEQUENCE [LARGE SCALE GENOMIC DNA]</scope>
    <source>
        <strain evidence="3 4">CECT 7066</strain>
    </source>
</reference>